<protein>
    <submittedName>
        <fullName evidence="1">Type I-E CRISPR-associated protein Cas6/Cse3/CasE</fullName>
    </submittedName>
</protein>
<evidence type="ECO:0000313" key="2">
    <source>
        <dbReference type="Proteomes" id="UP001348369"/>
    </source>
</evidence>
<name>A0ACD4ZT97_9ACTN</name>
<keyword evidence="2" id="KW-1185">Reference proteome</keyword>
<proteinExistence type="predicted"/>
<dbReference type="EMBL" id="CP109109">
    <property type="protein sequence ID" value="WSC01518.1"/>
    <property type="molecule type" value="Genomic_DNA"/>
</dbReference>
<dbReference type="Proteomes" id="UP001348369">
    <property type="component" value="Chromosome"/>
</dbReference>
<accession>A0ACD4ZT97</accession>
<evidence type="ECO:0000313" key="1">
    <source>
        <dbReference type="EMBL" id="WSC01518.1"/>
    </source>
</evidence>
<gene>
    <name evidence="1" type="primary">cas6e</name>
    <name evidence="1" type="ORF">OG835_33940</name>
</gene>
<organism evidence="1 2">
    <name type="scientific">Streptomyces scopuliridis</name>
    <dbReference type="NCBI Taxonomy" id="452529"/>
    <lineage>
        <taxon>Bacteria</taxon>
        <taxon>Bacillati</taxon>
        <taxon>Actinomycetota</taxon>
        <taxon>Actinomycetes</taxon>
        <taxon>Kitasatosporales</taxon>
        <taxon>Streptomycetaceae</taxon>
        <taxon>Streptomyces</taxon>
    </lineage>
</organism>
<reference evidence="1" key="1">
    <citation type="submission" date="2022-10" db="EMBL/GenBank/DDBJ databases">
        <title>The complete genomes of actinobacterial strains from the NBC collection.</title>
        <authorList>
            <person name="Joergensen T.S."/>
            <person name="Alvarez Arevalo M."/>
            <person name="Sterndorff E.B."/>
            <person name="Faurdal D."/>
            <person name="Vuksanovic O."/>
            <person name="Mourched A.-S."/>
            <person name="Charusanti P."/>
            <person name="Shaw S."/>
            <person name="Blin K."/>
            <person name="Weber T."/>
        </authorList>
    </citation>
    <scope>NUCLEOTIDE SEQUENCE</scope>
    <source>
        <strain evidence="1">NBC 01771</strain>
    </source>
</reference>
<sequence length="224" mass="24314">MTVWLTRIVPDMHHPQARRDTTGDALGQGLHRRLMTLFPTDAGPDPRARFGVLFRAEDTPTGLHILLQSVHEPDLTALPDGYGTSRARPLDTLLNALRPGLTIRHRCIANAVRKPGATTRDLYNLPAVVPLHGPAANSWWERQAEAAGLKPLSTDSHPLDAAGGRHGPRNSPSRKKVRHARTRFDGTAAVIDADLLRAKITEGIGRGKAYGCGLLTIAPARTPQ</sequence>